<sequence>MDFICPVCNGLENIYIDCPKCRESMEEGGSLQQFLDSYSPYISGDILDEEGMNEKQCVHLVFCGECGYDERVSVKKVNW</sequence>
<gene>
    <name evidence="1" type="ORF">HYG86_13020</name>
</gene>
<dbReference type="KEGG" id="acae:HYG86_13020"/>
<evidence type="ECO:0000313" key="2">
    <source>
        <dbReference type="Proteomes" id="UP000516160"/>
    </source>
</evidence>
<dbReference type="EMBL" id="CP058559">
    <property type="protein sequence ID" value="QNO15630.1"/>
    <property type="molecule type" value="Genomic_DNA"/>
</dbReference>
<evidence type="ECO:0000313" key="1">
    <source>
        <dbReference type="EMBL" id="QNO15630.1"/>
    </source>
</evidence>
<protein>
    <submittedName>
        <fullName evidence="1">Uncharacterized protein</fullName>
    </submittedName>
</protein>
<dbReference type="Proteomes" id="UP000516160">
    <property type="component" value="Chromosome"/>
</dbReference>
<proteinExistence type="predicted"/>
<dbReference type="RefSeq" id="WP_213166037.1">
    <property type="nucleotide sequence ID" value="NZ_CP058559.1"/>
</dbReference>
<reference evidence="1 2" key="1">
    <citation type="submission" date="2020-07" db="EMBL/GenBank/DDBJ databases">
        <title>Alkalicella. sp. LB2 genome.</title>
        <authorList>
            <person name="Postec A."/>
            <person name="Quemeneur M."/>
        </authorList>
    </citation>
    <scope>NUCLEOTIDE SEQUENCE [LARGE SCALE GENOMIC DNA]</scope>
    <source>
        <strain evidence="1 2">LB2</strain>
    </source>
</reference>
<organism evidence="1 2">
    <name type="scientific">Alkalicella caledoniensis</name>
    <dbReference type="NCBI Taxonomy" id="2731377"/>
    <lineage>
        <taxon>Bacteria</taxon>
        <taxon>Bacillati</taxon>
        <taxon>Bacillota</taxon>
        <taxon>Clostridia</taxon>
        <taxon>Eubacteriales</taxon>
        <taxon>Proteinivoracaceae</taxon>
        <taxon>Alkalicella</taxon>
    </lineage>
</organism>
<dbReference type="AlphaFoldDB" id="A0A7G9WAB8"/>
<keyword evidence="2" id="KW-1185">Reference proteome</keyword>
<name>A0A7G9WAB8_ALKCA</name>
<accession>A0A7G9WAB8</accession>